<accession>A0A851HXE1</accession>
<dbReference type="AlphaFoldDB" id="A0A851HXE1"/>
<dbReference type="InterPro" id="IPR036188">
    <property type="entry name" value="FAD/NAD-bd_sf"/>
</dbReference>
<evidence type="ECO:0000313" key="3">
    <source>
        <dbReference type="Proteomes" id="UP000536442"/>
    </source>
</evidence>
<dbReference type="PANTHER" id="PTHR16128:SF5">
    <property type="entry name" value="FAD_NAD(P)-BINDING OXIDOREDUCTASE FAMILY PROTEIN"/>
    <property type="match status" value="1"/>
</dbReference>
<dbReference type="Pfam" id="PF13450">
    <property type="entry name" value="NAD_binding_8"/>
    <property type="match status" value="1"/>
</dbReference>
<protein>
    <submittedName>
        <fullName evidence="2">NAD(P)-binding protein</fullName>
    </submittedName>
</protein>
<sequence length="329" mass="36884">MKPSIAIIGAGLAGLTLARELNLHADITVFEKARGIGGRISTRRNEPHQWDHGAQFFTARTKPFQRLLAPLISSGIVAEWWPTIISLETGEMPVKRPWFEAHYVAVPGMNQLLKAMATDLNIQLNTRVVEVQRRRDKWQLLNEHAELLGEYDWVVSSAPLPQTRALLSAELPDEQFSHYRMLPCYALLLAVDDAVLPDWDAAKVNGTPIRWISLNHRLPGRNPQAGAVVVHSTPEWATAHLEGDQEEVKQQLMTAFCELSDVTPQSITKSQLHRWRYALSAEVTEPENEFVLDQQQCLAACGDWCVGGRVEAAFTSAFQLAKAIRKQLT</sequence>
<dbReference type="InterPro" id="IPR002937">
    <property type="entry name" value="Amino_oxidase"/>
</dbReference>
<gene>
    <name evidence="2" type="ORF">HLV39_03940</name>
</gene>
<evidence type="ECO:0000313" key="2">
    <source>
        <dbReference type="EMBL" id="NWN90651.1"/>
    </source>
</evidence>
<proteinExistence type="predicted"/>
<dbReference type="Gene3D" id="3.90.660.10">
    <property type="match status" value="1"/>
</dbReference>
<comment type="caution">
    <text evidence="2">The sequence shown here is derived from an EMBL/GenBank/DDBJ whole genome shotgun (WGS) entry which is preliminary data.</text>
</comment>
<dbReference type="SUPFAM" id="SSF51905">
    <property type="entry name" value="FAD/NAD(P)-binding domain"/>
    <property type="match status" value="1"/>
</dbReference>
<dbReference type="Pfam" id="PF01593">
    <property type="entry name" value="Amino_oxidase"/>
    <property type="match status" value="1"/>
</dbReference>
<dbReference type="EMBL" id="JABEVQ010000002">
    <property type="protein sequence ID" value="NWN90651.1"/>
    <property type="molecule type" value="Genomic_DNA"/>
</dbReference>
<keyword evidence="3" id="KW-1185">Reference proteome</keyword>
<dbReference type="PANTHER" id="PTHR16128">
    <property type="entry name" value="FAD/NAD(P)-BINDING OXIDOREDUCTASE FAMILY PROTEIN"/>
    <property type="match status" value="1"/>
</dbReference>
<dbReference type="Proteomes" id="UP000536442">
    <property type="component" value="Unassembled WGS sequence"/>
</dbReference>
<name>A0A851HXE1_9GAMM</name>
<dbReference type="GO" id="GO:0016491">
    <property type="term" value="F:oxidoreductase activity"/>
    <property type="evidence" value="ECO:0007669"/>
    <property type="project" value="InterPro"/>
</dbReference>
<organism evidence="2 3">
    <name type="scientific">Marinobacter adhaerens</name>
    <dbReference type="NCBI Taxonomy" id="1033846"/>
    <lineage>
        <taxon>Bacteria</taxon>
        <taxon>Pseudomonadati</taxon>
        <taxon>Pseudomonadota</taxon>
        <taxon>Gammaproteobacteria</taxon>
        <taxon>Pseudomonadales</taxon>
        <taxon>Marinobacteraceae</taxon>
        <taxon>Marinobacter</taxon>
    </lineage>
</organism>
<evidence type="ECO:0000259" key="1">
    <source>
        <dbReference type="Pfam" id="PF01593"/>
    </source>
</evidence>
<feature type="domain" description="Amine oxidase" evidence="1">
    <location>
        <begin position="103"/>
        <end position="324"/>
    </location>
</feature>
<dbReference type="Gene3D" id="3.50.50.60">
    <property type="entry name" value="FAD/NAD(P)-binding domain"/>
    <property type="match status" value="1"/>
</dbReference>
<reference evidence="2 3" key="1">
    <citation type="submission" date="2020-03" db="EMBL/GenBank/DDBJ databases">
        <title>Metagenomic, metatranscriptomic, and metabolomic analyses revealed the key microbes and metabolic features during the fermentation of ganjang, Korean traditional soy sauce.</title>
        <authorList>
            <person name="Chun B.H."/>
            <person name="Jeon C.O."/>
        </authorList>
    </citation>
    <scope>NUCLEOTIDE SEQUENCE [LARGE SCALE GENOMIC DNA]</scope>
    <source>
        <strain evidence="2 3">KG14</strain>
    </source>
</reference>